<proteinExistence type="predicted"/>
<dbReference type="AlphaFoldDB" id="A0A645DP68"/>
<sequence length="129" mass="14207">MDAGIASGENLELLRELQYNYICVSRKRLTGHEPADDPSPVIVRDRPKQPIELLSVDPAGDNGGDRFVQVRSRMKALNETAGRFPLRTVTDKNQGIAYQKRRDKAGGEGQPAYREDTAKVPVGSIQLCG</sequence>
<dbReference type="EMBL" id="VSSQ01038152">
    <property type="protein sequence ID" value="MPM91035.1"/>
    <property type="molecule type" value="Genomic_DNA"/>
</dbReference>
<name>A0A645DP68_9ZZZZ</name>
<comment type="caution">
    <text evidence="1">The sequence shown here is derived from an EMBL/GenBank/DDBJ whole genome shotgun (WGS) entry which is preliminary data.</text>
</comment>
<evidence type="ECO:0000313" key="1">
    <source>
        <dbReference type="EMBL" id="MPM91035.1"/>
    </source>
</evidence>
<accession>A0A645DP68</accession>
<gene>
    <name evidence="1" type="ORF">SDC9_138160</name>
</gene>
<reference evidence="1" key="1">
    <citation type="submission" date="2019-08" db="EMBL/GenBank/DDBJ databases">
        <authorList>
            <person name="Kucharzyk K."/>
            <person name="Murdoch R.W."/>
            <person name="Higgins S."/>
            <person name="Loffler F."/>
        </authorList>
    </citation>
    <scope>NUCLEOTIDE SEQUENCE</scope>
</reference>
<organism evidence="1">
    <name type="scientific">bioreactor metagenome</name>
    <dbReference type="NCBI Taxonomy" id="1076179"/>
    <lineage>
        <taxon>unclassified sequences</taxon>
        <taxon>metagenomes</taxon>
        <taxon>ecological metagenomes</taxon>
    </lineage>
</organism>
<protein>
    <submittedName>
        <fullName evidence="1">Uncharacterized protein</fullName>
    </submittedName>
</protein>